<keyword evidence="2" id="KW-1185">Reference proteome</keyword>
<protein>
    <submittedName>
        <fullName evidence="1">Uncharacterized protein</fullName>
    </submittedName>
</protein>
<reference evidence="1 2" key="2">
    <citation type="journal article" date="2022" name="Mol. Ecol. Resour.">
        <title>The genomes of chicory, endive, great burdock and yacon provide insights into Asteraceae paleo-polyploidization history and plant inulin production.</title>
        <authorList>
            <person name="Fan W."/>
            <person name="Wang S."/>
            <person name="Wang H."/>
            <person name="Wang A."/>
            <person name="Jiang F."/>
            <person name="Liu H."/>
            <person name="Zhao H."/>
            <person name="Xu D."/>
            <person name="Zhang Y."/>
        </authorList>
    </citation>
    <scope>NUCLEOTIDE SEQUENCE [LARGE SCALE GENOMIC DNA]</scope>
    <source>
        <strain evidence="2">cv. Niubang</strain>
    </source>
</reference>
<gene>
    <name evidence="1" type="ORF">L6452_42128</name>
</gene>
<name>A0ACB8XI61_ARCLA</name>
<reference evidence="2" key="1">
    <citation type="journal article" date="2022" name="Mol. Ecol. Resour.">
        <title>The genomes of chicory, endive, great burdock and yacon provide insights into Asteraceae palaeo-polyploidization history and plant inulin production.</title>
        <authorList>
            <person name="Fan W."/>
            <person name="Wang S."/>
            <person name="Wang H."/>
            <person name="Wang A."/>
            <person name="Jiang F."/>
            <person name="Liu H."/>
            <person name="Zhao H."/>
            <person name="Xu D."/>
            <person name="Zhang Y."/>
        </authorList>
    </citation>
    <scope>NUCLEOTIDE SEQUENCE [LARGE SCALE GENOMIC DNA]</scope>
    <source>
        <strain evidence="2">cv. Niubang</strain>
    </source>
</reference>
<evidence type="ECO:0000313" key="1">
    <source>
        <dbReference type="EMBL" id="KAI3667083.1"/>
    </source>
</evidence>
<proteinExistence type="predicted"/>
<sequence length="516" mass="57589">MKRPSKDYSGKDTPLFSTMMVVSHSHGEASGSQPTSDQPTNDLPTSFISNDPPLIPVLKPISPITQTYVRKKVQKVPSLPVSSPQKPASPLMEHSPLENIQRETTGVSPNPKKVLSKEKEEHVGNKAYTIDSAQGVGQDSVNISKTFPTTTLDEKSSKGPRCQETKGVEGASARQKASTKRSKDPSRVVNTPKGGVDRYNYDELMETIGNVNLDVINQGLEIEELKKVITSQQVQITKLKKMVLSLVHKNKRKQYILKRRGSAHDDSKKGEGSEAMEFQVEGEFDGESEKKGEKEIVKATETEKVAETVKAAVTQSAAETAKEVETEKAAAETEMSREEIEIPETLVKAKNDTPKATQKANGVVIKEGGTEKKMKEISMTEAKKKGKEKMVEPVKASKKQKQIEMDEELVKKMQEELKKENEIQTNKDRKLALDLAKRLNEKYQKSLKAAAKRVNMKASKKRQPLKTFLATQQRRKMINLLKGSIRVPEGMFTEMSFSRIEELYKKEMAKLQGDFS</sequence>
<evidence type="ECO:0000313" key="2">
    <source>
        <dbReference type="Proteomes" id="UP001055879"/>
    </source>
</evidence>
<organism evidence="1 2">
    <name type="scientific">Arctium lappa</name>
    <name type="common">Greater burdock</name>
    <name type="synonym">Lappa major</name>
    <dbReference type="NCBI Taxonomy" id="4217"/>
    <lineage>
        <taxon>Eukaryota</taxon>
        <taxon>Viridiplantae</taxon>
        <taxon>Streptophyta</taxon>
        <taxon>Embryophyta</taxon>
        <taxon>Tracheophyta</taxon>
        <taxon>Spermatophyta</taxon>
        <taxon>Magnoliopsida</taxon>
        <taxon>eudicotyledons</taxon>
        <taxon>Gunneridae</taxon>
        <taxon>Pentapetalae</taxon>
        <taxon>asterids</taxon>
        <taxon>campanulids</taxon>
        <taxon>Asterales</taxon>
        <taxon>Asteraceae</taxon>
        <taxon>Carduoideae</taxon>
        <taxon>Cardueae</taxon>
        <taxon>Arctiinae</taxon>
        <taxon>Arctium</taxon>
    </lineage>
</organism>
<dbReference type="EMBL" id="CM042063">
    <property type="protein sequence ID" value="KAI3667083.1"/>
    <property type="molecule type" value="Genomic_DNA"/>
</dbReference>
<comment type="caution">
    <text evidence="1">The sequence shown here is derived from an EMBL/GenBank/DDBJ whole genome shotgun (WGS) entry which is preliminary data.</text>
</comment>
<accession>A0ACB8XI61</accession>
<dbReference type="Proteomes" id="UP001055879">
    <property type="component" value="Linkage Group LG17"/>
</dbReference>